<accession>A0AAV7XB78</accession>
<name>A0AAV7XB78_9NEOP</name>
<evidence type="ECO:0000313" key="1">
    <source>
        <dbReference type="EMBL" id="KAJ1521772.1"/>
    </source>
</evidence>
<dbReference type="Proteomes" id="UP001075354">
    <property type="component" value="Chromosome 13"/>
</dbReference>
<dbReference type="EMBL" id="JAPTSV010000013">
    <property type="protein sequence ID" value="KAJ1521772.1"/>
    <property type="molecule type" value="Genomic_DNA"/>
</dbReference>
<comment type="caution">
    <text evidence="1">The sequence shown here is derived from an EMBL/GenBank/DDBJ whole genome shotgun (WGS) entry which is preliminary data.</text>
</comment>
<gene>
    <name evidence="1" type="ORF">ONE63_003407</name>
</gene>
<evidence type="ECO:0000313" key="2">
    <source>
        <dbReference type="Proteomes" id="UP001075354"/>
    </source>
</evidence>
<keyword evidence="2" id="KW-1185">Reference proteome</keyword>
<reference evidence="1" key="1">
    <citation type="submission" date="2022-12" db="EMBL/GenBank/DDBJ databases">
        <title>Chromosome-level genome assembly of the bean flower thrips Megalurothrips usitatus.</title>
        <authorList>
            <person name="Ma L."/>
            <person name="Liu Q."/>
            <person name="Li H."/>
            <person name="Cai W."/>
        </authorList>
    </citation>
    <scope>NUCLEOTIDE SEQUENCE</scope>
    <source>
        <strain evidence="1">Cailab_2022a</strain>
    </source>
</reference>
<dbReference type="AlphaFoldDB" id="A0AAV7XB78"/>
<organism evidence="1 2">
    <name type="scientific">Megalurothrips usitatus</name>
    <name type="common">bean blossom thrips</name>
    <dbReference type="NCBI Taxonomy" id="439358"/>
    <lineage>
        <taxon>Eukaryota</taxon>
        <taxon>Metazoa</taxon>
        <taxon>Ecdysozoa</taxon>
        <taxon>Arthropoda</taxon>
        <taxon>Hexapoda</taxon>
        <taxon>Insecta</taxon>
        <taxon>Pterygota</taxon>
        <taxon>Neoptera</taxon>
        <taxon>Paraneoptera</taxon>
        <taxon>Thysanoptera</taxon>
        <taxon>Terebrantia</taxon>
        <taxon>Thripoidea</taxon>
        <taxon>Thripidae</taxon>
        <taxon>Megalurothrips</taxon>
    </lineage>
</organism>
<sequence>MIMNDSVVIKGESVEPALNTDSCTGKDAWLTQIRNDLEKTFPAMDWEHELQGCLPIDSVLEHAYNLTQNPRTITADNHSEFEEVSSYGNERLVCCLTTHLIKKVLQDKISSKLSPHSSELTSSSLTSDDYGETVENKLFLENLKSCDSKASSQSNSYDIECVRQSIERKRAFLKRHRPIVTKRVPPAYAYCHRGVRCKVCYDLFKGTRCVDDLVSHVKSIHKKLASHQYLQNIRDENTAEKIIGQGMLYCECENCKVVCKGSIWNSTCEIPSSRSLNTSLKAPYK</sequence>
<proteinExistence type="predicted"/>
<protein>
    <recommendedName>
        <fullName evidence="3">C2H2-type domain-containing protein</fullName>
    </recommendedName>
</protein>
<evidence type="ECO:0008006" key="3">
    <source>
        <dbReference type="Google" id="ProtNLM"/>
    </source>
</evidence>